<feature type="chain" id="PRO_5044084824" description="Elicitin protein" evidence="7">
    <location>
        <begin position="21"/>
        <end position="353"/>
    </location>
</feature>
<reference evidence="8" key="1">
    <citation type="journal article" date="2015" name="Genom Data">
        <title>Genome sequences of six Phytophthora species associated with forests in New Zealand.</title>
        <authorList>
            <person name="Studholme D.J."/>
            <person name="McDougal R.L."/>
            <person name="Sambles C."/>
            <person name="Hansen E."/>
            <person name="Hardy G."/>
            <person name="Grant M."/>
            <person name="Ganley R.J."/>
            <person name="Williams N.M."/>
        </authorList>
    </citation>
    <scope>NUCLEOTIDE SEQUENCE</scope>
    <source>
        <strain evidence="8">NZFS 2646</strain>
    </source>
</reference>
<keyword evidence="4" id="KW-0928">Hypersensitive response elicitation</keyword>
<evidence type="ECO:0000313" key="12">
    <source>
        <dbReference type="Proteomes" id="UP000285883"/>
    </source>
</evidence>
<keyword evidence="11" id="KW-1185">Reference proteome</keyword>
<keyword evidence="3" id="KW-0964">Secreted</keyword>
<evidence type="ECO:0000256" key="7">
    <source>
        <dbReference type="SAM" id="SignalP"/>
    </source>
</evidence>
<evidence type="ECO:0000313" key="8">
    <source>
        <dbReference type="EMBL" id="KAG2507356.1"/>
    </source>
</evidence>
<evidence type="ECO:0000256" key="2">
    <source>
        <dbReference type="ARBA" id="ARBA00009544"/>
    </source>
</evidence>
<dbReference type="EMBL" id="MAYM02000894">
    <property type="protein sequence ID" value="RLN32018.1"/>
    <property type="molecule type" value="Genomic_DNA"/>
</dbReference>
<dbReference type="Proteomes" id="UP000285883">
    <property type="component" value="Unassembled WGS sequence"/>
</dbReference>
<organism evidence="9 12">
    <name type="scientific">Phytophthora kernoviae</name>
    <dbReference type="NCBI Taxonomy" id="325452"/>
    <lineage>
        <taxon>Eukaryota</taxon>
        <taxon>Sar</taxon>
        <taxon>Stramenopiles</taxon>
        <taxon>Oomycota</taxon>
        <taxon>Peronosporomycetes</taxon>
        <taxon>Peronosporales</taxon>
        <taxon>Peronosporaceae</taxon>
        <taxon>Phytophthora</taxon>
    </lineage>
</organism>
<dbReference type="AlphaFoldDB" id="A0A3R7J734"/>
<dbReference type="Proteomes" id="UP000785171">
    <property type="component" value="Unassembled WGS sequence"/>
</dbReference>
<reference evidence="11 12" key="2">
    <citation type="submission" date="2018-07" db="EMBL/GenBank/DDBJ databases">
        <title>Genome sequencing of oomycete isolates from Chile give support for New Zealand origin for Phytophthora kernoviae and make available the first Nothophytophthora sp. genome.</title>
        <authorList>
            <person name="Studholme D.J."/>
            <person name="Sanfuentes E."/>
            <person name="Panda P."/>
            <person name="Hill R."/>
            <person name="Sambles C."/>
            <person name="Grant M."/>
            <person name="Williams N.M."/>
            <person name="Mcdougal R.L."/>
        </authorList>
    </citation>
    <scope>NUCLEOTIDE SEQUENCE [LARGE SCALE GENOMIC DNA]</scope>
    <source>
        <strain evidence="9">Chile2</strain>
        <strain evidence="10">Chile4</strain>
    </source>
</reference>
<dbReference type="SMART" id="SM01187">
    <property type="entry name" value="Elicitin"/>
    <property type="match status" value="2"/>
</dbReference>
<comment type="subcellular location">
    <subcellularLocation>
        <location evidence="1">Secreted</location>
    </subcellularLocation>
</comment>
<reference evidence="8" key="3">
    <citation type="submission" date="2020-06" db="EMBL/GenBank/DDBJ databases">
        <authorList>
            <person name="Studholme D.J."/>
        </authorList>
    </citation>
    <scope>NUCLEOTIDE SEQUENCE</scope>
    <source>
        <strain evidence="8">NZFS 2646</strain>
    </source>
</reference>
<sequence length="353" mass="35489">MNAKTIFAIAATAFVGSVAADTCSTTQQTSAYTTLASLLTLDSFQGCVDDSGYSLLYSTSLPTDSEYALMCASTNCQSLIESIISLSPPDCTLTVPTSGLEVNVYDLANGFSSVCSSLSSDSSATTTTTTTSTTSTAAILSIMHCGILPSTSTMNAKTIFTIAALALAGSAVASSSSSSDSCSTTQQTSAYTTLASLLTLDSFQGCVDDSGYSLLYSTSLPTDSEYALMCASTNCQSLIESIISLSPPDCTLTVPTSGLEVNVYDLANGFSSVCSSLSSDSSATTTTTTTSTTSTAASASTTTTATATSDTSSTSTVASATSDDTTTTTTASSNSTETATTSSSDSTTTATSC</sequence>
<protein>
    <recommendedName>
        <fullName evidence="13">Elicitin protein</fullName>
    </recommendedName>
</protein>
<keyword evidence="5" id="KW-1015">Disulfide bond</keyword>
<comment type="similarity">
    <text evidence="2">Belongs to the elicitin family.</text>
</comment>
<dbReference type="Pfam" id="PF00964">
    <property type="entry name" value="Elicitin"/>
    <property type="match status" value="2"/>
</dbReference>
<proteinExistence type="inferred from homology"/>
<evidence type="ECO:0000256" key="5">
    <source>
        <dbReference type="ARBA" id="ARBA00023157"/>
    </source>
</evidence>
<evidence type="ECO:0000313" key="11">
    <source>
        <dbReference type="Proteomes" id="UP000285624"/>
    </source>
</evidence>
<evidence type="ECO:0000256" key="6">
    <source>
        <dbReference type="SAM" id="MobiDB-lite"/>
    </source>
</evidence>
<feature type="region of interest" description="Disordered" evidence="6">
    <location>
        <begin position="276"/>
        <end position="353"/>
    </location>
</feature>
<keyword evidence="7" id="KW-0732">Signal</keyword>
<name>A0A3R7J734_9STRA</name>
<dbReference type="Gene3D" id="1.10.239.10">
    <property type="entry name" value="Elicitin domain"/>
    <property type="match status" value="2"/>
</dbReference>
<evidence type="ECO:0000256" key="3">
    <source>
        <dbReference type="ARBA" id="ARBA00022525"/>
    </source>
</evidence>
<gene>
    <name evidence="9" type="ORF">BBI17_009149</name>
    <name evidence="10" type="ORF">BBO99_00009133</name>
    <name evidence="8" type="ORF">JM16_008993</name>
</gene>
<dbReference type="EMBL" id="MBDN02000626">
    <property type="protein sequence ID" value="RLN74018.1"/>
    <property type="molecule type" value="Genomic_DNA"/>
</dbReference>
<evidence type="ECO:0008006" key="13">
    <source>
        <dbReference type="Google" id="ProtNLM"/>
    </source>
</evidence>
<feature type="signal peptide" evidence="7">
    <location>
        <begin position="1"/>
        <end position="20"/>
    </location>
</feature>
<dbReference type="EMBL" id="JPWV03000618">
    <property type="protein sequence ID" value="KAG2507356.1"/>
    <property type="molecule type" value="Genomic_DNA"/>
</dbReference>
<accession>A0A3R7J734</accession>
<dbReference type="GO" id="GO:0052040">
    <property type="term" value="P:symbiont-mediated perturbation of host programmed cell death"/>
    <property type="evidence" value="ECO:0007669"/>
    <property type="project" value="UniProtKB-KW"/>
</dbReference>
<comment type="caution">
    <text evidence="9">The sequence shown here is derived from an EMBL/GenBank/DDBJ whole genome shotgun (WGS) entry which is preliminary data.</text>
</comment>
<evidence type="ECO:0000256" key="1">
    <source>
        <dbReference type="ARBA" id="ARBA00004613"/>
    </source>
</evidence>
<evidence type="ECO:0000313" key="10">
    <source>
        <dbReference type="EMBL" id="RLN74018.1"/>
    </source>
</evidence>
<evidence type="ECO:0000313" key="9">
    <source>
        <dbReference type="EMBL" id="RLN32018.1"/>
    </source>
</evidence>
<dbReference type="SUPFAM" id="SSF48647">
    <property type="entry name" value="Fungal elicitin"/>
    <property type="match status" value="2"/>
</dbReference>
<dbReference type="PRINTS" id="PR00948">
    <property type="entry name" value="ELICITIN"/>
</dbReference>
<dbReference type="Proteomes" id="UP000285624">
    <property type="component" value="Unassembled WGS sequence"/>
</dbReference>
<dbReference type="InterPro" id="IPR002200">
    <property type="entry name" value="Elicitin"/>
</dbReference>
<dbReference type="InterPro" id="IPR036470">
    <property type="entry name" value="Elicitin_sf"/>
</dbReference>
<evidence type="ECO:0000256" key="4">
    <source>
        <dbReference type="ARBA" id="ARBA00022978"/>
    </source>
</evidence>
<dbReference type="GO" id="GO:0005576">
    <property type="term" value="C:extracellular region"/>
    <property type="evidence" value="ECO:0007669"/>
    <property type="project" value="UniProtKB-SubCell"/>
</dbReference>